<dbReference type="PROSITE" id="PS50005">
    <property type="entry name" value="TPR"/>
    <property type="match status" value="1"/>
</dbReference>
<keyword evidence="2" id="KW-0732">Signal</keyword>
<keyword evidence="1" id="KW-0802">TPR repeat</keyword>
<name>A0A5S3X279_9GAMM</name>
<comment type="caution">
    <text evidence="3">The sequence shown here is derived from an EMBL/GenBank/DDBJ whole genome shotgun (WGS) entry which is preliminary data.</text>
</comment>
<organism evidence="3 4">
    <name type="scientific">Pseudoalteromonas rubra</name>
    <dbReference type="NCBI Taxonomy" id="43658"/>
    <lineage>
        <taxon>Bacteria</taxon>
        <taxon>Pseudomonadati</taxon>
        <taxon>Pseudomonadota</taxon>
        <taxon>Gammaproteobacteria</taxon>
        <taxon>Alteromonadales</taxon>
        <taxon>Pseudoalteromonadaceae</taxon>
        <taxon>Pseudoalteromonas</taxon>
    </lineage>
</organism>
<feature type="chain" id="PRO_5024440597" evidence="2">
    <location>
        <begin position="21"/>
        <end position="329"/>
    </location>
</feature>
<proteinExistence type="predicted"/>
<dbReference type="Proteomes" id="UP000306719">
    <property type="component" value="Unassembled WGS sequence"/>
</dbReference>
<gene>
    <name evidence="3" type="ORF">CWB98_06905</name>
</gene>
<accession>A0A5S3X279</accession>
<dbReference type="InterPro" id="IPR011990">
    <property type="entry name" value="TPR-like_helical_dom_sf"/>
</dbReference>
<dbReference type="SUPFAM" id="SSF48452">
    <property type="entry name" value="TPR-like"/>
    <property type="match status" value="2"/>
</dbReference>
<evidence type="ECO:0000256" key="2">
    <source>
        <dbReference type="SAM" id="SignalP"/>
    </source>
</evidence>
<feature type="repeat" description="TPR" evidence="1">
    <location>
        <begin position="198"/>
        <end position="231"/>
    </location>
</feature>
<reference evidence="3 4" key="1">
    <citation type="submission" date="2018-01" db="EMBL/GenBank/DDBJ databases">
        <authorList>
            <person name="Paulsen S."/>
            <person name="Gram L.K."/>
        </authorList>
    </citation>
    <scope>NUCLEOTIDE SEQUENCE [LARGE SCALE GENOMIC DNA]</scope>
    <source>
        <strain evidence="3 4">S2599</strain>
    </source>
</reference>
<sequence length="329" mass="37017">MNNTRLMPLALLICSTTATASIEQGRAEFEKGNLRLAQSLLLQQQTSDYHKPLLLARIALKSDQDEVALQYIEDALAQHPNNPELYFAHVEVVAKIAEQASIFSVSGYIKKLKASFIKAVELAPDNTEYRTALIKFYINAPSMFGGDEQAALTHIDELEKIAPFEAFLTRLHLLGKTGEQDEFARVIAIGQKRFAAEPRFFYTLGQVYREHDQSEEALNQFRKAAAMKTATTQQEKARNHSLVLIGVLSKQLGKHHDEGEAALRQYLDEASHHYDMPDKSLVKFRLAEIAIDRSKTAVARQLLNEVITETLSERLKKKARSALKKLARA</sequence>
<dbReference type="AlphaFoldDB" id="A0A5S3X279"/>
<evidence type="ECO:0000313" key="3">
    <source>
        <dbReference type="EMBL" id="TMP38454.1"/>
    </source>
</evidence>
<protein>
    <submittedName>
        <fullName evidence="3">Uncharacterized protein</fullName>
    </submittedName>
</protein>
<reference evidence="4" key="2">
    <citation type="submission" date="2019-06" db="EMBL/GenBank/DDBJ databases">
        <title>Co-occurence of chitin degradation, pigmentation and bioactivity in marine Pseudoalteromonas.</title>
        <authorList>
            <person name="Sonnenschein E.C."/>
            <person name="Bech P.K."/>
        </authorList>
    </citation>
    <scope>NUCLEOTIDE SEQUENCE [LARGE SCALE GENOMIC DNA]</scope>
    <source>
        <strain evidence="4">S2599</strain>
    </source>
</reference>
<feature type="signal peptide" evidence="2">
    <location>
        <begin position="1"/>
        <end position="20"/>
    </location>
</feature>
<evidence type="ECO:0000256" key="1">
    <source>
        <dbReference type="PROSITE-ProRule" id="PRU00339"/>
    </source>
</evidence>
<dbReference type="RefSeq" id="WP_138544171.1">
    <property type="nucleotide sequence ID" value="NZ_PNCJ01000009.1"/>
</dbReference>
<dbReference type="Gene3D" id="1.25.40.10">
    <property type="entry name" value="Tetratricopeptide repeat domain"/>
    <property type="match status" value="2"/>
</dbReference>
<evidence type="ECO:0000313" key="4">
    <source>
        <dbReference type="Proteomes" id="UP000306719"/>
    </source>
</evidence>
<dbReference type="OrthoDB" id="192575at2"/>
<dbReference type="EMBL" id="PNCJ01000009">
    <property type="protein sequence ID" value="TMP38454.1"/>
    <property type="molecule type" value="Genomic_DNA"/>
</dbReference>
<dbReference type="InterPro" id="IPR019734">
    <property type="entry name" value="TPR_rpt"/>
</dbReference>